<feature type="transmembrane region" description="Helical" evidence="2">
    <location>
        <begin position="190"/>
        <end position="209"/>
    </location>
</feature>
<dbReference type="InterPro" id="IPR036927">
    <property type="entry name" value="Cyt_c_oxase-like_su1_sf"/>
</dbReference>
<dbReference type="InterPro" id="IPR023616">
    <property type="entry name" value="Cyt_c_oxase-like_su1_dom"/>
</dbReference>
<dbReference type="SUPFAM" id="SSF81442">
    <property type="entry name" value="Cytochrome c oxidase subunit I-like"/>
    <property type="match status" value="1"/>
</dbReference>
<dbReference type="GO" id="GO:0009060">
    <property type="term" value="P:aerobic respiration"/>
    <property type="evidence" value="ECO:0007669"/>
    <property type="project" value="InterPro"/>
</dbReference>
<evidence type="ECO:0000259" key="3">
    <source>
        <dbReference type="PROSITE" id="PS50855"/>
    </source>
</evidence>
<dbReference type="Pfam" id="PF00115">
    <property type="entry name" value="COX1"/>
    <property type="match status" value="1"/>
</dbReference>
<dbReference type="EMBL" id="VORT01000014">
    <property type="protein sequence ID" value="TXD71675.1"/>
    <property type="molecule type" value="Genomic_DNA"/>
</dbReference>
<feature type="domain" description="Cytochrome oxidase subunit I profile" evidence="3">
    <location>
        <begin position="201"/>
        <end position="384"/>
    </location>
</feature>
<evidence type="ECO:0000313" key="5">
    <source>
        <dbReference type="Proteomes" id="UP000321497"/>
    </source>
</evidence>
<keyword evidence="2" id="KW-0812">Transmembrane</keyword>
<keyword evidence="1" id="KW-0249">Electron transport</keyword>
<keyword evidence="2" id="KW-0472">Membrane</keyword>
<evidence type="ECO:0000256" key="1">
    <source>
        <dbReference type="ARBA" id="ARBA00022660"/>
    </source>
</evidence>
<feature type="transmembrane region" description="Helical" evidence="2">
    <location>
        <begin position="7"/>
        <end position="29"/>
    </location>
</feature>
<feature type="transmembrane region" description="Helical" evidence="2">
    <location>
        <begin position="114"/>
        <end position="135"/>
    </location>
</feature>
<proteinExistence type="predicted"/>
<dbReference type="Proteomes" id="UP000321497">
    <property type="component" value="Unassembled WGS sequence"/>
</dbReference>
<feature type="transmembrane region" description="Helical" evidence="2">
    <location>
        <begin position="409"/>
        <end position="432"/>
    </location>
</feature>
<organism evidence="4 5">
    <name type="scientific">Aequorivita antarctica</name>
    <dbReference type="NCBI Taxonomy" id="153266"/>
    <lineage>
        <taxon>Bacteria</taxon>
        <taxon>Pseudomonadati</taxon>
        <taxon>Bacteroidota</taxon>
        <taxon>Flavobacteriia</taxon>
        <taxon>Flavobacteriales</taxon>
        <taxon>Flavobacteriaceae</taxon>
        <taxon>Aequorivita</taxon>
    </lineage>
</organism>
<keyword evidence="5" id="KW-1185">Reference proteome</keyword>
<keyword evidence="2" id="KW-1133">Transmembrane helix</keyword>
<feature type="transmembrane region" description="Helical" evidence="2">
    <location>
        <begin position="326"/>
        <end position="348"/>
    </location>
</feature>
<dbReference type="AlphaFoldDB" id="A0A5C6YX93"/>
<feature type="transmembrane region" description="Helical" evidence="2">
    <location>
        <begin position="82"/>
        <end position="102"/>
    </location>
</feature>
<dbReference type="GO" id="GO:0020037">
    <property type="term" value="F:heme binding"/>
    <property type="evidence" value="ECO:0007669"/>
    <property type="project" value="InterPro"/>
</dbReference>
<feature type="transmembrane region" description="Helical" evidence="2">
    <location>
        <begin position="147"/>
        <end position="170"/>
    </location>
</feature>
<feature type="transmembrane region" description="Helical" evidence="2">
    <location>
        <begin position="369"/>
        <end position="389"/>
    </location>
</feature>
<protein>
    <submittedName>
        <fullName evidence="4">Cbb3-type cytochrome c oxidase subunit I</fullName>
    </submittedName>
</protein>
<feature type="transmembrane region" description="Helical" evidence="2">
    <location>
        <begin position="49"/>
        <end position="70"/>
    </location>
</feature>
<dbReference type="GO" id="GO:0004129">
    <property type="term" value="F:cytochrome-c oxidase activity"/>
    <property type="evidence" value="ECO:0007669"/>
    <property type="project" value="InterPro"/>
</dbReference>
<feature type="transmembrane region" description="Helical" evidence="2">
    <location>
        <begin position="250"/>
        <end position="271"/>
    </location>
</feature>
<keyword evidence="1" id="KW-0679">Respiratory chain</keyword>
<dbReference type="InterPro" id="IPR000883">
    <property type="entry name" value="Cyt_C_Oxase_1"/>
</dbReference>
<dbReference type="OrthoDB" id="9767153at2"/>
<gene>
    <name evidence="4" type="ORF">ESU54_15510</name>
</gene>
<name>A0A5C6YX93_9FLAO</name>
<accession>A0A5C6YX93</accession>
<reference evidence="4 5" key="1">
    <citation type="submission" date="2019-08" db="EMBL/GenBank/DDBJ databases">
        <title>Genome of Aequorivita antarctica SW49 (type strain).</title>
        <authorList>
            <person name="Bowman J.P."/>
        </authorList>
    </citation>
    <scope>NUCLEOTIDE SEQUENCE [LARGE SCALE GENOMIC DNA]</scope>
    <source>
        <strain evidence="4 5">SW49</strain>
    </source>
</reference>
<sequence>MKSKAPIYFLLFAMVALFMGMFFGLTASFQYLMPEFLKEQIPFSKLRPFHVTSVISWIVLCATGSIYFFLTYVEKFKLFSPLMAKIHFIIFLLTGIAIYFSFAFDYTEGREYFAFAPILIIPILIGWVFFGINYFKTLYKNVKGWPVHYWMWGTGIVFMCYHLMEAHFWLFNFFRLNFIKDFSVQWKSTGSFTGSWNMLVYGISIYLMSKIKKDSNVATNKTAFFFYFLGLTNLMFGWAHHTYLLPTQPWIRYVAYAISMTEWIVLASIIYNWKRSVLKVEKDINPMAYRFLLATDFWVFINVILALLFSIPAINFFTHGTHITVAHSMGTTIGINTTILFSALFFIVHQLYPDFKTDRKWVKRGFVSFNISLFIFFVSLIIAGAKRSYWMYVSKDGLFSEMQDSLIPYYISFFIFGIGIFISLLIVAFPIFKAFLQKIKPS</sequence>
<dbReference type="GO" id="GO:0016020">
    <property type="term" value="C:membrane"/>
    <property type="evidence" value="ECO:0007669"/>
    <property type="project" value="InterPro"/>
</dbReference>
<comment type="caution">
    <text evidence="4">The sequence shown here is derived from an EMBL/GenBank/DDBJ whole genome shotgun (WGS) entry which is preliminary data.</text>
</comment>
<dbReference type="Gene3D" id="1.20.210.10">
    <property type="entry name" value="Cytochrome c oxidase-like, subunit I domain"/>
    <property type="match status" value="1"/>
</dbReference>
<keyword evidence="1" id="KW-0813">Transport</keyword>
<feature type="transmembrane region" description="Helical" evidence="2">
    <location>
        <begin position="291"/>
        <end position="314"/>
    </location>
</feature>
<feature type="transmembrane region" description="Helical" evidence="2">
    <location>
        <begin position="221"/>
        <end position="238"/>
    </location>
</feature>
<dbReference type="RefSeq" id="WP_111845364.1">
    <property type="nucleotide sequence ID" value="NZ_UEGI01000017.1"/>
</dbReference>
<evidence type="ECO:0000256" key="2">
    <source>
        <dbReference type="SAM" id="Phobius"/>
    </source>
</evidence>
<dbReference type="PROSITE" id="PS50855">
    <property type="entry name" value="COX1"/>
    <property type="match status" value="1"/>
</dbReference>
<evidence type="ECO:0000313" key="4">
    <source>
        <dbReference type="EMBL" id="TXD71675.1"/>
    </source>
</evidence>